<feature type="binding site" evidence="6">
    <location>
        <position position="159"/>
    </location>
    <ligand>
        <name>(2R)-2-phosphoglycerate</name>
        <dbReference type="ChEBI" id="CHEBI:58289"/>
    </ligand>
</feature>
<dbReference type="InterPro" id="IPR000941">
    <property type="entry name" value="Enolase"/>
</dbReference>
<comment type="similarity">
    <text evidence="2 6">Belongs to the enolase family.</text>
</comment>
<feature type="binding site" evidence="6 9">
    <location>
        <position position="308"/>
    </location>
    <ligand>
        <name>Mg(2+)</name>
        <dbReference type="ChEBI" id="CHEBI:18420"/>
    </ligand>
</feature>
<dbReference type="SFLD" id="SFLDG00178">
    <property type="entry name" value="enolase"/>
    <property type="match status" value="1"/>
</dbReference>
<dbReference type="PANTHER" id="PTHR11902:SF1">
    <property type="entry name" value="ENOLASE"/>
    <property type="match status" value="1"/>
</dbReference>
<keyword evidence="6" id="KW-0963">Cytoplasm</keyword>
<dbReference type="InterPro" id="IPR020810">
    <property type="entry name" value="Enolase_C"/>
</dbReference>
<evidence type="ECO:0000256" key="8">
    <source>
        <dbReference type="PIRSR" id="PIRSR001400-2"/>
    </source>
</evidence>
<keyword evidence="5 6" id="KW-0456">Lyase</keyword>
<keyword evidence="6 9" id="KW-0479">Metal-binding</keyword>
<organism evidence="12 13">
    <name type="scientific">Methanohalarchaeum thermophilum</name>
    <dbReference type="NCBI Taxonomy" id="1903181"/>
    <lineage>
        <taxon>Archaea</taxon>
        <taxon>Methanobacteriati</taxon>
        <taxon>Methanobacteriota</taxon>
        <taxon>Methanonatronarchaeia</taxon>
        <taxon>Methanonatronarchaeales</taxon>
        <taxon>Methanonatronarchaeaceae</taxon>
        <taxon>Candidatus Methanohalarchaeum</taxon>
    </lineage>
</organism>
<evidence type="ECO:0000256" key="3">
    <source>
        <dbReference type="ARBA" id="ARBA00022842"/>
    </source>
</evidence>
<evidence type="ECO:0000259" key="10">
    <source>
        <dbReference type="SMART" id="SM01192"/>
    </source>
</evidence>
<sequence length="414" mass="45402">MSTLINDIKLRKIINSRGEETVEVEVYLSSGSVGRFSAPSGASVGKYEAKALPDGGVDEGIKYVEDEVKPKLIGNDALNQRKLDQLLKEVDGTENFSKMGGNFSISLSIAFAKAVAEETDKPFYEHLSDEIGYNPLLPLPLGNIIEGGEHAGEGATEIQEFLTLPLDPDSVKEAVLANARVHQEAGKILSERKRDFSGGKGDEGGWVAPLNTEEALNVLEKAKNRVENRFNLNIGIGLDLAASEMWDGSVYRYRRDLDKREKDQIDFIESLTQEYDLKYIEDPLDQDAFDGFSDLNSELGNSTLICGDDLFTTNKTRIKKGIKNKSANSILIKPNQIGTLTGTVEAIEMGKENNYKLVVSHRSGETSDNSISHIGVACTEVIKTGAVGGERVSKLNELIRIEEKTNIEVSNLRC</sequence>
<comment type="caution">
    <text evidence="12">The sequence shown here is derived from an EMBL/GenBank/DDBJ whole genome shotgun (WGS) entry which is preliminary data.</text>
</comment>
<dbReference type="PRINTS" id="PR00148">
    <property type="entry name" value="ENOLASE"/>
</dbReference>
<dbReference type="GO" id="GO:0009986">
    <property type="term" value="C:cell surface"/>
    <property type="evidence" value="ECO:0007669"/>
    <property type="project" value="UniProtKB-SubCell"/>
</dbReference>
<keyword evidence="6" id="KW-0964">Secreted</keyword>
<dbReference type="PANTHER" id="PTHR11902">
    <property type="entry name" value="ENOLASE"/>
    <property type="match status" value="1"/>
</dbReference>
<dbReference type="STRING" id="1903181.BTN85_1779"/>
<evidence type="ECO:0000256" key="4">
    <source>
        <dbReference type="ARBA" id="ARBA00023152"/>
    </source>
</evidence>
<dbReference type="UniPathway" id="UPA00109">
    <property type="reaction ID" value="UER00187"/>
</dbReference>
<feature type="binding site" evidence="8">
    <location>
        <position position="383"/>
    </location>
    <ligand>
        <name>substrate</name>
    </ligand>
</feature>
<dbReference type="GO" id="GO:0000287">
    <property type="term" value="F:magnesium ion binding"/>
    <property type="evidence" value="ECO:0007669"/>
    <property type="project" value="UniProtKB-UniRule"/>
</dbReference>
<dbReference type="GO" id="GO:0000015">
    <property type="term" value="C:phosphopyruvate hydratase complex"/>
    <property type="evidence" value="ECO:0007669"/>
    <property type="project" value="InterPro"/>
</dbReference>
<reference evidence="12" key="1">
    <citation type="submission" date="2016-12" db="EMBL/GenBank/DDBJ databases">
        <title>Discovery of methanogenic haloarchaea.</title>
        <authorList>
            <person name="Sorokin D.Y."/>
            <person name="Makarova K.S."/>
            <person name="Abbas B."/>
            <person name="Ferrer M."/>
            <person name="Golyshin P.N."/>
        </authorList>
    </citation>
    <scope>NUCLEOTIDE SEQUENCE [LARGE SCALE GENOMIC DNA]</scope>
    <source>
        <strain evidence="12">HMET1</strain>
    </source>
</reference>
<feature type="binding site" evidence="6 9">
    <location>
        <position position="239"/>
    </location>
    <ligand>
        <name>Mg(2+)</name>
        <dbReference type="ChEBI" id="CHEBI:18420"/>
    </ligand>
</feature>
<comment type="catalytic activity">
    <reaction evidence="6">
        <text>(2R)-2-phosphoglycerate = phosphoenolpyruvate + H2O</text>
        <dbReference type="Rhea" id="RHEA:10164"/>
        <dbReference type="ChEBI" id="CHEBI:15377"/>
        <dbReference type="ChEBI" id="CHEBI:58289"/>
        <dbReference type="ChEBI" id="CHEBI:58702"/>
        <dbReference type="EC" id="4.2.1.11"/>
    </reaction>
</comment>
<dbReference type="SUPFAM" id="SSF51604">
    <property type="entry name" value="Enolase C-terminal domain-like"/>
    <property type="match status" value="1"/>
</dbReference>
<keyword evidence="3 6" id="KW-0460">Magnesium</keyword>
<dbReference type="GO" id="GO:0005576">
    <property type="term" value="C:extracellular region"/>
    <property type="evidence" value="ECO:0007669"/>
    <property type="project" value="UniProtKB-SubCell"/>
</dbReference>
<feature type="domain" description="Enolase C-terminal TIM barrel" evidence="10">
    <location>
        <begin position="134"/>
        <end position="411"/>
    </location>
</feature>
<dbReference type="SFLD" id="SFLDS00001">
    <property type="entry name" value="Enolase"/>
    <property type="match status" value="1"/>
</dbReference>
<evidence type="ECO:0000256" key="1">
    <source>
        <dbReference type="ARBA" id="ARBA00005031"/>
    </source>
</evidence>
<accession>A0A1Q6DS14</accession>
<evidence type="ECO:0000256" key="2">
    <source>
        <dbReference type="ARBA" id="ARBA00009604"/>
    </source>
</evidence>
<keyword evidence="13" id="KW-1185">Reference proteome</keyword>
<evidence type="ECO:0000256" key="5">
    <source>
        <dbReference type="ARBA" id="ARBA00023239"/>
    </source>
</evidence>
<dbReference type="Gene3D" id="3.20.20.120">
    <property type="entry name" value="Enolase-like C-terminal domain"/>
    <property type="match status" value="1"/>
</dbReference>
<feature type="binding site" evidence="8">
    <location>
        <position position="160"/>
    </location>
    <ligand>
        <name>substrate</name>
    </ligand>
</feature>
<dbReference type="Gene3D" id="3.30.390.10">
    <property type="entry name" value="Enolase-like, N-terminal domain"/>
    <property type="match status" value="1"/>
</dbReference>
<keyword evidence="4 6" id="KW-0324">Glycolysis</keyword>
<dbReference type="InterPro" id="IPR036849">
    <property type="entry name" value="Enolase-like_C_sf"/>
</dbReference>
<dbReference type="Pfam" id="PF03952">
    <property type="entry name" value="Enolase_N"/>
    <property type="match status" value="1"/>
</dbReference>
<feature type="binding site" evidence="8">
    <location>
        <position position="281"/>
    </location>
    <ligand>
        <name>substrate</name>
    </ligand>
</feature>
<dbReference type="FunCoup" id="A0A1Q6DS14">
    <property type="interactions" value="161"/>
</dbReference>
<dbReference type="SUPFAM" id="SSF54826">
    <property type="entry name" value="Enolase N-terminal domain-like"/>
    <property type="match status" value="1"/>
</dbReference>
<dbReference type="SMART" id="SM01193">
    <property type="entry name" value="Enolase_N"/>
    <property type="match status" value="1"/>
</dbReference>
<dbReference type="SMART" id="SM01192">
    <property type="entry name" value="Enolase_C"/>
    <property type="match status" value="1"/>
</dbReference>
<feature type="binding site" evidence="6">
    <location>
        <position position="333"/>
    </location>
    <ligand>
        <name>(2R)-2-phosphoglycerate</name>
        <dbReference type="ChEBI" id="CHEBI:58289"/>
    </ligand>
</feature>
<name>A0A1Q6DS14_METT1</name>
<dbReference type="PROSITE" id="PS00164">
    <property type="entry name" value="ENOLASE"/>
    <property type="match status" value="1"/>
</dbReference>
<evidence type="ECO:0000256" key="6">
    <source>
        <dbReference type="HAMAP-Rule" id="MF_00318"/>
    </source>
</evidence>
<feature type="binding site" evidence="6 9">
    <location>
        <position position="281"/>
    </location>
    <ligand>
        <name>Mg(2+)</name>
        <dbReference type="ChEBI" id="CHEBI:18420"/>
    </ligand>
</feature>
<dbReference type="Pfam" id="PF00113">
    <property type="entry name" value="Enolase_C"/>
    <property type="match status" value="1"/>
</dbReference>
<feature type="binding site" evidence="8">
    <location>
        <begin position="360"/>
        <end position="363"/>
    </location>
    <ligand>
        <name>substrate</name>
    </ligand>
</feature>
<evidence type="ECO:0000313" key="12">
    <source>
        <dbReference type="EMBL" id="OKY77133.1"/>
    </source>
</evidence>
<dbReference type="EMBL" id="MSDW01000002">
    <property type="protein sequence ID" value="OKY77133.1"/>
    <property type="molecule type" value="Genomic_DNA"/>
</dbReference>
<dbReference type="InterPro" id="IPR020809">
    <property type="entry name" value="Enolase_CS"/>
</dbReference>
<dbReference type="AlphaFoldDB" id="A0A1Q6DS14"/>
<feature type="domain" description="Enolase N-terminal" evidence="11">
    <location>
        <begin position="5"/>
        <end position="127"/>
    </location>
</feature>
<feature type="binding site" evidence="8">
    <location>
        <position position="308"/>
    </location>
    <ligand>
        <name>substrate</name>
    </ligand>
</feature>
<evidence type="ECO:0000313" key="13">
    <source>
        <dbReference type="Proteomes" id="UP000185744"/>
    </source>
</evidence>
<dbReference type="PIRSF" id="PIRSF001400">
    <property type="entry name" value="Enolase"/>
    <property type="match status" value="1"/>
</dbReference>
<dbReference type="InterPro" id="IPR020811">
    <property type="entry name" value="Enolase_N"/>
</dbReference>
<comment type="cofactor">
    <cofactor evidence="9">
        <name>Mg(2+)</name>
        <dbReference type="ChEBI" id="CHEBI:18420"/>
    </cofactor>
    <text evidence="9">Mg(2+) is required for catalysis and for stabilizing the dimer.</text>
</comment>
<feature type="active site" description="Proton acceptor" evidence="6 7">
    <location>
        <position position="333"/>
    </location>
</feature>
<dbReference type="GO" id="GO:0006096">
    <property type="term" value="P:glycolytic process"/>
    <property type="evidence" value="ECO:0007669"/>
    <property type="project" value="UniProtKB-UniRule"/>
</dbReference>
<feature type="active site" description="Proton donor" evidence="6 7">
    <location>
        <position position="203"/>
    </location>
</feature>
<dbReference type="GO" id="GO:0004634">
    <property type="term" value="F:phosphopyruvate hydratase activity"/>
    <property type="evidence" value="ECO:0007669"/>
    <property type="project" value="UniProtKB-UniRule"/>
</dbReference>
<evidence type="ECO:0000259" key="11">
    <source>
        <dbReference type="SMART" id="SM01193"/>
    </source>
</evidence>
<dbReference type="HAMAP" id="MF_00318">
    <property type="entry name" value="Enolase"/>
    <property type="match status" value="1"/>
</dbReference>
<proteinExistence type="inferred from homology"/>
<protein>
    <recommendedName>
        <fullName evidence="6">Enolase</fullName>
        <ecNumber evidence="6">4.2.1.11</ecNumber>
    </recommendedName>
    <alternativeName>
        <fullName evidence="6">2-phospho-D-glycerate hydro-lyase</fullName>
    </alternativeName>
    <alternativeName>
        <fullName evidence="6">2-phosphoglycerate dehydratase</fullName>
    </alternativeName>
</protein>
<feature type="binding site" evidence="6">
    <location>
        <position position="383"/>
    </location>
    <ligand>
        <name>(2R)-2-phosphoglycerate</name>
        <dbReference type="ChEBI" id="CHEBI:58289"/>
    </ligand>
</feature>
<evidence type="ECO:0000256" key="9">
    <source>
        <dbReference type="PIRSR" id="PIRSR001400-3"/>
    </source>
</evidence>
<comment type="pathway">
    <text evidence="1 6">Carbohydrate degradation; glycolysis; pyruvate from D-glyceraldehyde 3-phosphate: step 4/5.</text>
</comment>
<dbReference type="EC" id="4.2.1.11" evidence="6"/>
<comment type="subcellular location">
    <subcellularLocation>
        <location evidence="6">Cytoplasm</location>
    </subcellularLocation>
    <subcellularLocation>
        <location evidence="6">Secreted</location>
    </subcellularLocation>
    <subcellularLocation>
        <location evidence="6">Cell surface</location>
    </subcellularLocation>
    <text evidence="6">Fractions of enolase are present in both the cytoplasm and on the cell surface.</text>
</comment>
<comment type="cofactor">
    <cofactor evidence="6">
        <name>Mg(2+)</name>
        <dbReference type="ChEBI" id="CHEBI:18420"/>
    </cofactor>
    <text evidence="6">Binds a second Mg(2+) ion via substrate during catalysis.</text>
</comment>
<feature type="binding site" evidence="6">
    <location>
        <position position="363"/>
    </location>
    <ligand>
        <name>(2R)-2-phosphoglycerate</name>
        <dbReference type="ChEBI" id="CHEBI:58289"/>
    </ligand>
</feature>
<evidence type="ECO:0000256" key="7">
    <source>
        <dbReference type="PIRSR" id="PIRSR001400-1"/>
    </source>
</evidence>
<gene>
    <name evidence="6" type="primary">eno</name>
    <name evidence="12" type="ORF">BTN85_1779</name>
</gene>
<dbReference type="SFLD" id="SFLDF00002">
    <property type="entry name" value="enolase"/>
    <property type="match status" value="1"/>
</dbReference>
<dbReference type="InParanoid" id="A0A1Q6DS14"/>
<dbReference type="InterPro" id="IPR029017">
    <property type="entry name" value="Enolase-like_N"/>
</dbReference>
<comment type="function">
    <text evidence="6">Catalyzes the reversible conversion of 2-phosphoglycerate (2-PG) into phosphoenolpyruvate (PEP). It is essential for the degradation of carbohydrates via glycolysis.</text>
</comment>
<dbReference type="Proteomes" id="UP000185744">
    <property type="component" value="Unassembled WGS sequence"/>
</dbReference>
<feature type="binding site" evidence="6">
    <location>
        <position position="362"/>
    </location>
    <ligand>
        <name>(2R)-2-phosphoglycerate</name>
        <dbReference type="ChEBI" id="CHEBI:58289"/>
    </ligand>
</feature>
<feature type="binding site" evidence="8">
    <location>
        <position position="150"/>
    </location>
    <ligand>
        <name>substrate</name>
    </ligand>
</feature>